<dbReference type="InterPro" id="IPR014718">
    <property type="entry name" value="GH-type_carb-bd"/>
</dbReference>
<dbReference type="PANTHER" id="PTHR10091">
    <property type="entry name" value="ALDOSE-1-EPIMERASE"/>
    <property type="match status" value="1"/>
</dbReference>
<name>A0ABD1AG12_CARAN</name>
<dbReference type="Gene3D" id="2.70.98.10">
    <property type="match status" value="1"/>
</dbReference>
<dbReference type="EMBL" id="JBANAX010000660">
    <property type="protein sequence ID" value="KAL1198655.1"/>
    <property type="molecule type" value="Genomic_DNA"/>
</dbReference>
<dbReference type="PANTHER" id="PTHR10091:SF24">
    <property type="entry name" value="GALACTOSE MUTAROTASE-LIKE SUPERFAMILY PROTEIN"/>
    <property type="match status" value="1"/>
</dbReference>
<evidence type="ECO:0000313" key="1">
    <source>
        <dbReference type="EMBL" id="KAL1198655.1"/>
    </source>
</evidence>
<dbReference type="InterPro" id="IPR011013">
    <property type="entry name" value="Gal_mutarotase_sf_dom"/>
</dbReference>
<proteinExistence type="predicted"/>
<comment type="caution">
    <text evidence="1">The sequence shown here is derived from an EMBL/GenBank/DDBJ whole genome shotgun (WGS) entry which is preliminary data.</text>
</comment>
<reference evidence="1 2" key="1">
    <citation type="submission" date="2024-04" db="EMBL/GenBank/DDBJ databases">
        <title>Genome assembly C_amara_ONT_v2.</title>
        <authorList>
            <person name="Yant L."/>
            <person name="Moore C."/>
            <person name="Slenker M."/>
        </authorList>
    </citation>
    <scope>NUCLEOTIDE SEQUENCE [LARGE SCALE GENOMIC DNA]</scope>
    <source>
        <tissue evidence="1">Leaf</tissue>
    </source>
</reference>
<keyword evidence="2" id="KW-1185">Reference proteome</keyword>
<dbReference type="AlphaFoldDB" id="A0ABD1AG12"/>
<organism evidence="1 2">
    <name type="scientific">Cardamine amara subsp. amara</name>
    <dbReference type="NCBI Taxonomy" id="228776"/>
    <lineage>
        <taxon>Eukaryota</taxon>
        <taxon>Viridiplantae</taxon>
        <taxon>Streptophyta</taxon>
        <taxon>Embryophyta</taxon>
        <taxon>Tracheophyta</taxon>
        <taxon>Spermatophyta</taxon>
        <taxon>Magnoliopsida</taxon>
        <taxon>eudicotyledons</taxon>
        <taxon>Gunneridae</taxon>
        <taxon>Pentapetalae</taxon>
        <taxon>rosids</taxon>
        <taxon>malvids</taxon>
        <taxon>Brassicales</taxon>
        <taxon>Brassicaceae</taxon>
        <taxon>Cardamineae</taxon>
        <taxon>Cardamine</taxon>
    </lineage>
</organism>
<dbReference type="SUPFAM" id="SSF74650">
    <property type="entry name" value="Galactose mutarotase-like"/>
    <property type="match status" value="1"/>
</dbReference>
<accession>A0ABD1AG12</accession>
<dbReference type="InterPro" id="IPR008183">
    <property type="entry name" value="Aldose_1/G6P_1-epimerase"/>
</dbReference>
<protein>
    <submittedName>
        <fullName evidence="1">Uncharacterized protein</fullName>
    </submittedName>
</protein>
<dbReference type="Proteomes" id="UP001558713">
    <property type="component" value="Unassembled WGS sequence"/>
</dbReference>
<dbReference type="Pfam" id="PF01263">
    <property type="entry name" value="Aldose_epim"/>
    <property type="match status" value="1"/>
</dbReference>
<gene>
    <name evidence="1" type="ORF">V5N11_027558</name>
</gene>
<sequence length="91" mass="10447">MVMEAKAKEKATPVNLVHRSYWNLGGRQNNGDILLSEEIQILGSGYAHLDDKGTPYDYRQLRAIKANINQEFQTNRTYIEPVYAIAINIFF</sequence>
<evidence type="ECO:0000313" key="2">
    <source>
        <dbReference type="Proteomes" id="UP001558713"/>
    </source>
</evidence>